<keyword evidence="2" id="KW-1185">Reference proteome</keyword>
<reference evidence="1 2" key="1">
    <citation type="submission" date="2020-11" db="EMBL/GenBank/DDBJ databases">
        <title>WGS of Herminiimonas contaminans strain Marseille-Q4544 isolated from planarians Schmidtea mediterranea.</title>
        <authorList>
            <person name="Kangale L."/>
        </authorList>
    </citation>
    <scope>NUCLEOTIDE SEQUENCE [LARGE SCALE GENOMIC DNA]</scope>
    <source>
        <strain evidence="1 2">Marseille-Q4544</strain>
    </source>
</reference>
<name>A0ABS0EX00_9BURK</name>
<dbReference type="Proteomes" id="UP000657372">
    <property type="component" value="Unassembled WGS sequence"/>
</dbReference>
<proteinExistence type="predicted"/>
<dbReference type="RefSeq" id="WP_195875265.1">
    <property type="nucleotide sequence ID" value="NZ_JADOEL010000005.1"/>
</dbReference>
<comment type="caution">
    <text evidence="1">The sequence shown here is derived from an EMBL/GenBank/DDBJ whole genome shotgun (WGS) entry which is preliminary data.</text>
</comment>
<organism evidence="1 2">
    <name type="scientific">Herminiimonas contaminans</name>
    <dbReference type="NCBI Taxonomy" id="1111140"/>
    <lineage>
        <taxon>Bacteria</taxon>
        <taxon>Pseudomonadati</taxon>
        <taxon>Pseudomonadota</taxon>
        <taxon>Betaproteobacteria</taxon>
        <taxon>Burkholderiales</taxon>
        <taxon>Oxalobacteraceae</taxon>
        <taxon>Herminiimonas</taxon>
    </lineage>
</organism>
<dbReference type="EMBL" id="JADOEL010000005">
    <property type="protein sequence ID" value="MBF8177673.1"/>
    <property type="molecule type" value="Genomic_DNA"/>
</dbReference>
<gene>
    <name evidence="1" type="ORF">IXC47_08275</name>
</gene>
<accession>A0ABS0EX00</accession>
<evidence type="ECO:0000313" key="1">
    <source>
        <dbReference type="EMBL" id="MBF8177673.1"/>
    </source>
</evidence>
<sequence length="50" mass="6227">MNDEYQENLMQKWLSQMTEEQQAEFLHRVKMVLDREKKHPQDVLTQTFHH</sequence>
<evidence type="ECO:0000313" key="2">
    <source>
        <dbReference type="Proteomes" id="UP000657372"/>
    </source>
</evidence>
<protein>
    <submittedName>
        <fullName evidence="1">Uncharacterized protein</fullName>
    </submittedName>
</protein>